<gene>
    <name evidence="2" type="ORF">FVE85_2638</name>
</gene>
<proteinExistence type="predicted"/>
<evidence type="ECO:0000259" key="1">
    <source>
        <dbReference type="Pfam" id="PF12146"/>
    </source>
</evidence>
<sequence>MPVYCPMCSGGVACEPRTDEALLACKSAAQKVRLEECDYEDLAASSLWQDDAYLATYHLRASDISDEASSGAGSLLYRRGYVETGSYLVVVQIFKWVAKNGDAIGDAAPVLVLHGYNDHTGTFQDVIKALLVPRTYSVIAFDLPGHGLSSGVPCSIDDFGQYSDALAHVMRVARTVDPAVFRRPWKAVAHSTGCSAIMQFSQTFLGQPDGEAQLAEHFERLVFVAPLIRFIKWHLSKCGLILHPILTFVSARAPEKRVDERFKSFETFDAYQSNRVMLDWVRAVYAFDHRVHSFEPIPLRVFVIQGDADNTVWWQYNMQVIEASSDAPRGLLPNMTKVIVPGATHQLLNTSDALQDELFPQILAFLNGAPANPGV</sequence>
<dbReference type="Gene3D" id="3.40.50.1820">
    <property type="entry name" value="alpha/beta hydrolase"/>
    <property type="match status" value="1"/>
</dbReference>
<feature type="domain" description="Serine aminopeptidase S33" evidence="1">
    <location>
        <begin position="108"/>
        <end position="349"/>
    </location>
</feature>
<keyword evidence="3" id="KW-1185">Reference proteome</keyword>
<comment type="caution">
    <text evidence="2">The sequence shown here is derived from an EMBL/GenBank/DDBJ whole genome shotgun (WGS) entry which is preliminary data.</text>
</comment>
<dbReference type="PANTHER" id="PTHR11614">
    <property type="entry name" value="PHOSPHOLIPASE-RELATED"/>
    <property type="match status" value="1"/>
</dbReference>
<organism evidence="2 3">
    <name type="scientific">Porphyridium purpureum</name>
    <name type="common">Red alga</name>
    <name type="synonym">Porphyridium cruentum</name>
    <dbReference type="NCBI Taxonomy" id="35688"/>
    <lineage>
        <taxon>Eukaryota</taxon>
        <taxon>Rhodophyta</taxon>
        <taxon>Bangiophyceae</taxon>
        <taxon>Porphyridiales</taxon>
        <taxon>Porphyridiaceae</taxon>
        <taxon>Porphyridium</taxon>
    </lineage>
</organism>
<dbReference type="AlphaFoldDB" id="A0A5J4YVG4"/>
<accession>A0A5J4YVG4</accession>
<dbReference type="Proteomes" id="UP000324585">
    <property type="component" value="Unassembled WGS sequence"/>
</dbReference>
<evidence type="ECO:0000313" key="2">
    <source>
        <dbReference type="EMBL" id="KAA8494397.1"/>
    </source>
</evidence>
<protein>
    <submittedName>
        <fullName evidence="2">Putative serine hydrolase</fullName>
    </submittedName>
</protein>
<reference evidence="3" key="1">
    <citation type="journal article" date="2019" name="Nat. Commun.">
        <title>Expansion of phycobilisome linker gene families in mesophilic red algae.</title>
        <authorList>
            <person name="Lee J."/>
            <person name="Kim D."/>
            <person name="Bhattacharya D."/>
            <person name="Yoon H.S."/>
        </authorList>
    </citation>
    <scope>NUCLEOTIDE SEQUENCE [LARGE SCALE GENOMIC DNA]</scope>
    <source>
        <strain evidence="3">CCMP 1328</strain>
    </source>
</reference>
<dbReference type="GO" id="GO:0016787">
    <property type="term" value="F:hydrolase activity"/>
    <property type="evidence" value="ECO:0007669"/>
    <property type="project" value="UniProtKB-KW"/>
</dbReference>
<dbReference type="Pfam" id="PF12146">
    <property type="entry name" value="Hydrolase_4"/>
    <property type="match status" value="1"/>
</dbReference>
<name>A0A5J4YVG4_PORPP</name>
<dbReference type="InterPro" id="IPR051044">
    <property type="entry name" value="MAG_DAG_Lipase"/>
</dbReference>
<evidence type="ECO:0000313" key="3">
    <source>
        <dbReference type="Proteomes" id="UP000324585"/>
    </source>
</evidence>
<dbReference type="InterPro" id="IPR029058">
    <property type="entry name" value="AB_hydrolase_fold"/>
</dbReference>
<keyword evidence="2" id="KW-0378">Hydrolase</keyword>
<dbReference type="OrthoDB" id="190201at2759"/>
<dbReference type="InterPro" id="IPR022742">
    <property type="entry name" value="Hydrolase_4"/>
</dbReference>
<dbReference type="EMBL" id="VRMN01000004">
    <property type="protein sequence ID" value="KAA8494397.1"/>
    <property type="molecule type" value="Genomic_DNA"/>
</dbReference>
<dbReference type="SUPFAM" id="SSF53474">
    <property type="entry name" value="alpha/beta-Hydrolases"/>
    <property type="match status" value="1"/>
</dbReference>